<keyword evidence="3" id="KW-0175">Coiled coil</keyword>
<evidence type="ECO:0000313" key="5">
    <source>
        <dbReference type="EMBL" id="OII73623.1"/>
    </source>
</evidence>
<dbReference type="VEuPathDB" id="CryptoDB:cubi_03421"/>
<evidence type="ECO:0000313" key="6">
    <source>
        <dbReference type="Proteomes" id="UP000186176"/>
    </source>
</evidence>
<keyword evidence="1" id="KW-0677">Repeat</keyword>
<dbReference type="GO" id="GO:0006417">
    <property type="term" value="P:regulation of translation"/>
    <property type="evidence" value="ECO:0007669"/>
    <property type="project" value="TreeGrafter"/>
</dbReference>
<dbReference type="OrthoDB" id="5148094at2759"/>
<dbReference type="Gene3D" id="1.25.10.10">
    <property type="entry name" value="Leucine-rich Repeat Variant"/>
    <property type="match status" value="4"/>
</dbReference>
<name>A0A1J4MHY1_9CRYT</name>
<dbReference type="RefSeq" id="XP_028874878.1">
    <property type="nucleotide sequence ID" value="XM_029020434.1"/>
</dbReference>
<accession>A0A1J4MHY1</accession>
<dbReference type="PANTHER" id="PTHR23346:SF7">
    <property type="entry name" value="STALLED RIBOSOME SENSOR GCN1"/>
    <property type="match status" value="1"/>
</dbReference>
<dbReference type="InterPro" id="IPR011989">
    <property type="entry name" value="ARM-like"/>
</dbReference>
<dbReference type="GO" id="GO:0005829">
    <property type="term" value="C:cytosol"/>
    <property type="evidence" value="ECO:0007669"/>
    <property type="project" value="TreeGrafter"/>
</dbReference>
<dbReference type="GO" id="GO:0034198">
    <property type="term" value="P:cellular response to amino acid starvation"/>
    <property type="evidence" value="ECO:0007669"/>
    <property type="project" value="TreeGrafter"/>
</dbReference>
<comment type="caution">
    <text evidence="5">The sequence shown here is derived from an EMBL/GenBank/DDBJ whole genome shotgun (WGS) entry which is preliminary data.</text>
</comment>
<dbReference type="Pfam" id="PF24984">
    <property type="entry name" value="HEAT_EF3_GNC1"/>
    <property type="match status" value="1"/>
</dbReference>
<feature type="repeat" description="HEAT" evidence="2">
    <location>
        <begin position="2248"/>
        <end position="2284"/>
    </location>
</feature>
<dbReference type="Pfam" id="PF24987">
    <property type="entry name" value="HEAT_EF3_N"/>
    <property type="match status" value="2"/>
</dbReference>
<keyword evidence="6" id="KW-1185">Reference proteome</keyword>
<feature type="region of interest" description="Disordered" evidence="4">
    <location>
        <begin position="2183"/>
        <end position="2205"/>
    </location>
</feature>
<evidence type="ECO:0000256" key="2">
    <source>
        <dbReference type="PROSITE-ProRule" id="PRU00103"/>
    </source>
</evidence>
<organism evidence="5 6">
    <name type="scientific">Cryptosporidium ubiquitum</name>
    <dbReference type="NCBI Taxonomy" id="857276"/>
    <lineage>
        <taxon>Eukaryota</taxon>
        <taxon>Sar</taxon>
        <taxon>Alveolata</taxon>
        <taxon>Apicomplexa</taxon>
        <taxon>Conoidasida</taxon>
        <taxon>Coccidia</taxon>
        <taxon>Eucoccidiorida</taxon>
        <taxon>Eimeriorina</taxon>
        <taxon>Cryptosporidiidae</taxon>
        <taxon>Cryptosporidium</taxon>
    </lineage>
</organism>
<evidence type="ECO:0000256" key="1">
    <source>
        <dbReference type="ARBA" id="ARBA00022737"/>
    </source>
</evidence>
<sequence length="3404" mass="384640">MESETDFIQNENLLENGENIKNIPDFKIFELDKKEETLKKAVAEIQILRDQANLTQNKLYRNIWSKFLGKFGVWLRKHDDSVFLECFLSLSSKFNTLTAGLWLLEGFLSLKDRELHEASKKQILEILRSIYLKHSNSLYSLKRREYNLIVMLFSEFFELHSPNTWKEWVLVELFGMNSSQKLNFQQKLIFDIVLYYIENIHSDKTLTNELIMGIVNSFSSIVASDVDSYYKYSLGSMIKTLPNHDQELKPFISALLRQLKRYSSMPWNQINLLKVFIHPNIVGHFQMEDVLKDIISILSETISTSIVSIISNNSKADQNPEDIQIIQNSLNICFQLIPSHFNLQEWLEETIIAISSSKTTDQSKVSLLLIVGSVHESLSRHRLEGNPVNYNLDNKTQDLLLSLIDIKLPMISSQSSDHFKSLTVHICSLSYVLLNGSKNHPFSEKFFGKVQSLIKDPSINETCKLLIISSFTNSIILLKELGITKDTDLFDKSKVEQIIISNSNISGIFGSTLNKTINTKRLSMIVLGQIISIKDILGETNIFKSLGIVPNIKTSPVLFVKLETFLNGNYGFFPYNINNFEVNILLVLMEILFNENSNLNFNIDFQKSQEESMDLKSYILTLSNPNKIQSANYLISFLIQMSRVLSFLPEQEDLNSTIFRYSAVNMEAFQASLMFPGLKRPVMNKLCNFDCPNKQKNLFSLSNLSGISSFFNEKSFCQNLILAFGTILSSVNSLINKNKEEGKLEDVIYNEFMLRRIDLFKVWVSLGNLEIFSKRDPSIIGYPYYLVFLLCSYHPLLYSRSNVLIMESKGVLNKKNALLHQNIIKNLVRNWDKSEEIKETMNKKLIELYKDLTYLPINDTSGFRSAGMNLLNIITFTNDSKLTLSLIEKLKVQFKNSLEFLNSLPTEFGDFIISDRNELFEFDINVTGSQGSDQGFIQDLQSNISTKLKSFTSNEQKFCEFSEIYSLLTNSSCWIDKILSNLENNSFINVSSKESNDFPLSRNKDLVSDNNTKNLGLNTVPSTIKANTSASANTTTTSAFALAKLRKSQNDNKSKTGKTTKTPALHANNTNARIHASSNTGSNLSTCNSNLGVNNSSGGNNLTKGEILKQKLLEQNNLRRDVDKIISNIKNEVEVIIGVLMNWISTAGEDNEAISIMDLELSEVLYSVCSKMLEFKPLRQYGLDVLERLFKRLILENNRLGRSMVDYLSKQSDESRNLCLQEILDSINFKRPSSAQVYLKNSSCASILVYIISRVLYSNCKDRGTNSDKQIQIVSQLIEYLSGSMKHSGLKISMIQLSNMLYLYVLALGDLVDLEQYLHPLRIVLSELRPVNIVEVDLVSSLLVFANPQVRLLVLESLKRALEDSKIEISYFTFMNLSIAREIQVFNSIPNNGSLLEDLSLISNISEGLIERYYDLTKGKDGLNLKDQNRRLVDDLIEIQMVPVISTLQQTNFSKSILRVSTGNSCSETVEKVIESSKKVFNNFEKRKIFSSKDWPNTLTRSLISGMVPSTIRHFESIMPNLIDNDLVKIVSRIQARHALKGLVLILSDLVVKLDGPDSSFIDISIRFILTQVVDSVVFEDYISEEERSLSEEANENMKSKEKKTVKNLVGNFGNKQDSPEKIKIQGYDLSSKEDLQKVVIDFFVSLSSREDVQYLSSNILIILRDLSSQYKPRINPKEFHNCLAFAIGSIASCCSPSDPVVYKVTCKIMNELLSGSLVRKNIKNVVLDSNSKLQLPVLTDIPQEYSRILPRLFKMLYSSQENEQELRISRFEDLDKNKYLEYNIDSEDSFKGERLSVYELYSISICKALYSENPGERIGAAHIFGSLSKGISVRRLRDFGILEAMESALKFQDGQKSSEMNSLEGLLLCIGSISLYLEYIIEPYTIQFLKSIMHLFSGNDQRIRFYSEKSAEIIIKNLSRYGARLILPIITEGIEEKQWRIKLTSLQLLGIMALNSPHQLSSYLPKAIQTIYQTTSDSHPKVSDAARETLFKMASLIKNPEVNFISQDLITSLIDPTELNFKKALLSLKSVTFVHAIDITTLSLIFPVLLKTIQERGGTELKKDAIQILTSLLLLLADKTDVDPFLPLIENSIHNTLTDPIPEIRLLTAKLCKALVSVTGQEKASSLLSWLFKTLSMEVGQTLKSGVSASLAEVLSAFGIEKFSKILPFIISQIQKNVDTNLSPSNEAQEHLKNQENQDDALSSDSAVESVSTSVAAAASVREGYIGLFVYLPQSFGDELGPLMPKILPVLLSKLGDESDSVREVALKACKALVVQFGGDHAAYILQPLEEGLGNDSWRVRLSSCSLLGTLLNRLIKGQLDSTGRSLSTNSSALGDAGFSMQRRSYILAAIYMARSDENTSVKNSATNLWKSLVQNTPQTLKDILTILIRRIINALSISSTGNIHYIAVQSLKDLLDKFGSALYNKLLPIFYQNLGGSLNEDGTISLNSNSAEGVHNTAENVLPNRSVRIGSCIGVLEILKTIKKSDLKGLISSFLPIIKKGLCDQDLTVRTYSVECLDIFVAENTEILFSIINWLMDEILTNDNLRDNNKKDQDEDDPKISTIELIIQLSHSGIISNILPRVISDPMTINKIRIIKSMSKIPSQNRLRSSLFEIIPKLIETSIDFDGKYDDLVRNSSKEAMMSIVQSLEGQSMETFATILLDIIRENTPSTNLSISGRYQIENLKIKDFNELFKEKETSIRIKAIDFLTLSLFPSSPIYDTSFSILIKYLLPLAMCDISEQVRISTSKAFHLFSVSVPRKYIIQVCNVMKESIGALVHDPIDNQKHFTENKLIGYSWKISDGKVVHESMDEILTRSKDDQLLTSSNKLIDSISAIYIQGISQGSPDSKEECAIGLREVIQLTNNECLRPITVKLVGPLIRSISDRTTSSLVRGALLSNLVIFLESCGLQLRPLLPQIQTILVKFLLDPNENVRKQCSHGIGFLSKLLGNRAEVLLSDLCSLASKQSQSGESMNALLSSINLSLLTNDKLEDNRTKPVISEVLRNKLIGMALFYMEESKDLVIKDISGQILSSILMNYCQEEEIKDILLPLLIENQSGSQLNQDKNILNIFNSCCEFNGWNKIYSSLKNLDKDITFNLSEDDSNCDNNGDDYSNSNNNNNIYPNENIKGNELKENVDRYLSIKNKEYIIGGRRIPNEILNSQSWWIYKKIVVILYKSLVSDYYKDQGTSGYSQLRKLSLNLLFNLTKIAVSNNDIFSASIILQILPPMFEKNVLTMFPNFSDIHMILEIQRICETIMVSEASRELFQQEIYSNLTCYSFGNYIQQSDIDFKYETSGRITSQDILFSIISLPSIQSLSSKFPAIKLKAEQFLISLIKLIIHLRDNKNQDQNNDNYIYDEESSQFELIISEIINVIEKIYPSHLNQQKANFIKEYSKRVLSKVNN</sequence>
<protein>
    <recommendedName>
        <fullName evidence="7">ARM repeat-containing protein</fullName>
    </recommendedName>
</protein>
<proteinExistence type="predicted"/>
<feature type="coiled-coil region" evidence="3">
    <location>
        <begin position="31"/>
        <end position="58"/>
    </location>
</feature>
<reference evidence="5 6" key="1">
    <citation type="submission" date="2016-10" db="EMBL/GenBank/DDBJ databases">
        <title>Reductive evolution of mitochondrial metabolism and differential evolution of invasion-related proteins in Cryptosporidium.</title>
        <authorList>
            <person name="Liu S."/>
            <person name="Roellig D.M."/>
            <person name="Guo Y."/>
            <person name="Li N."/>
            <person name="Frace M.A."/>
            <person name="Tang K."/>
            <person name="Zhang L."/>
            <person name="Feng Y."/>
            <person name="Xiao L."/>
        </authorList>
    </citation>
    <scope>NUCLEOTIDE SEQUENCE [LARGE SCALE GENOMIC DNA]</scope>
    <source>
        <strain evidence="5">39726</strain>
    </source>
</reference>
<dbReference type="InterPro" id="IPR021133">
    <property type="entry name" value="HEAT_type_2"/>
</dbReference>
<evidence type="ECO:0000256" key="3">
    <source>
        <dbReference type="SAM" id="Coils"/>
    </source>
</evidence>
<dbReference type="SUPFAM" id="SSF48371">
    <property type="entry name" value="ARM repeat"/>
    <property type="match status" value="2"/>
</dbReference>
<dbReference type="GeneID" id="39980213"/>
<dbReference type="GO" id="GO:0019887">
    <property type="term" value="F:protein kinase regulator activity"/>
    <property type="evidence" value="ECO:0007669"/>
    <property type="project" value="TreeGrafter"/>
</dbReference>
<dbReference type="InterPro" id="IPR016024">
    <property type="entry name" value="ARM-type_fold"/>
</dbReference>
<dbReference type="Proteomes" id="UP000186176">
    <property type="component" value="Unassembled WGS sequence"/>
</dbReference>
<evidence type="ECO:0000256" key="4">
    <source>
        <dbReference type="SAM" id="MobiDB-lite"/>
    </source>
</evidence>
<dbReference type="PROSITE" id="PS50077">
    <property type="entry name" value="HEAT_REPEAT"/>
    <property type="match status" value="1"/>
</dbReference>
<gene>
    <name evidence="5" type="ORF">cubi_03421</name>
</gene>
<dbReference type="EMBL" id="LRBP01000014">
    <property type="protein sequence ID" value="OII73623.1"/>
    <property type="molecule type" value="Genomic_DNA"/>
</dbReference>
<dbReference type="PANTHER" id="PTHR23346">
    <property type="entry name" value="TRANSLATIONAL ACTIVATOR GCN1-RELATED"/>
    <property type="match status" value="1"/>
</dbReference>
<evidence type="ECO:0008006" key="7">
    <source>
        <dbReference type="Google" id="ProtNLM"/>
    </source>
</evidence>